<organism evidence="4">
    <name type="scientific">Naegleria gruberi</name>
    <name type="common">Amoeba</name>
    <dbReference type="NCBI Taxonomy" id="5762"/>
    <lineage>
        <taxon>Eukaryota</taxon>
        <taxon>Discoba</taxon>
        <taxon>Heterolobosea</taxon>
        <taxon>Tetramitia</taxon>
        <taxon>Eutetramitia</taxon>
        <taxon>Vahlkampfiidae</taxon>
        <taxon>Naegleria</taxon>
    </lineage>
</organism>
<evidence type="ECO:0000256" key="2">
    <source>
        <dbReference type="SAM" id="MobiDB-lite"/>
    </source>
</evidence>
<name>D2VL51_NAEGR</name>
<keyword evidence="4" id="KW-1185">Reference proteome</keyword>
<dbReference type="AlphaFoldDB" id="D2VL51"/>
<accession>D2VL51</accession>
<dbReference type="KEGG" id="ngr:NAEGRDRAFT_69663"/>
<gene>
    <name evidence="3" type="ORF">NAEGRDRAFT_69663</name>
</gene>
<dbReference type="RefSeq" id="XP_002675224.1">
    <property type="nucleotide sequence ID" value="XM_002675178.1"/>
</dbReference>
<feature type="coiled-coil region" evidence="1">
    <location>
        <begin position="101"/>
        <end position="195"/>
    </location>
</feature>
<dbReference type="GeneID" id="8851779"/>
<feature type="compositionally biased region" description="Basic residues" evidence="2">
    <location>
        <begin position="354"/>
        <end position="363"/>
    </location>
</feature>
<sequence>MFIVSYLNYFRRSLFQIKERREAENFFHSIHACDLEKILAFAYDIQKTQYESSVQKLIAKSYGSFSFLPKGHYNISIRFPEYSVDYQLKQRERIVKSEEDFDRARNNYIQLKKHNEEFEIEHRNWLIRQKALIEVSKTQEEASKKMEREILEEKERVRQMELEERLKNVEYLQERRKMLANLHEAELNAKTLNQQRYMENLTIDTHNEIKHKMTEMQLGEIEKMEQAKLQDIECFVNPPSNYYFTKNPSATSPRKPETVNIKPLAKEVIIPVFIPPEQAKQPVSEAITKDTTEINSPEMSEPNSKESSFADCLQVHLLGNEINSLEKEIESTGKNLTPKDIKLQAIIQPEIPQKKKVKKKKKLVEKSNEQTLKQKKKEASPKKAVTLPSLKQMNSRMRKQNKKYYQKSKGKQNLQKERAQRRRKSKKAILRRNHKKWSPR</sequence>
<dbReference type="Proteomes" id="UP000006671">
    <property type="component" value="Unassembled WGS sequence"/>
</dbReference>
<reference evidence="3 4" key="1">
    <citation type="journal article" date="2010" name="Cell">
        <title>The genome of Naegleria gruberi illuminates early eukaryotic versatility.</title>
        <authorList>
            <person name="Fritz-Laylin L.K."/>
            <person name="Prochnik S.E."/>
            <person name="Ginger M.L."/>
            <person name="Dacks J.B."/>
            <person name="Carpenter M.L."/>
            <person name="Field M.C."/>
            <person name="Kuo A."/>
            <person name="Paredez A."/>
            <person name="Chapman J."/>
            <person name="Pham J."/>
            <person name="Shu S."/>
            <person name="Neupane R."/>
            <person name="Cipriano M."/>
            <person name="Mancuso J."/>
            <person name="Tu H."/>
            <person name="Salamov A."/>
            <person name="Lindquist E."/>
            <person name="Shapiro H."/>
            <person name="Lucas S."/>
            <person name="Grigoriev I.V."/>
            <person name="Cande W.Z."/>
            <person name="Fulton C."/>
            <person name="Rokhsar D.S."/>
            <person name="Dawson S.C."/>
        </authorList>
    </citation>
    <scope>NUCLEOTIDE SEQUENCE [LARGE SCALE GENOMIC DNA]</scope>
    <source>
        <strain evidence="3 4">NEG-M</strain>
    </source>
</reference>
<dbReference type="EMBL" id="GG738879">
    <property type="protein sequence ID" value="EFC42480.1"/>
    <property type="molecule type" value="Genomic_DNA"/>
</dbReference>
<feature type="region of interest" description="Disordered" evidence="2">
    <location>
        <begin position="353"/>
        <end position="440"/>
    </location>
</feature>
<dbReference type="InParanoid" id="D2VL51"/>
<proteinExistence type="predicted"/>
<protein>
    <submittedName>
        <fullName evidence="3">Predicted protein</fullName>
    </submittedName>
</protein>
<dbReference type="VEuPathDB" id="AmoebaDB:NAEGRDRAFT_69663"/>
<evidence type="ECO:0000313" key="3">
    <source>
        <dbReference type="EMBL" id="EFC42480.1"/>
    </source>
</evidence>
<evidence type="ECO:0000256" key="1">
    <source>
        <dbReference type="SAM" id="Coils"/>
    </source>
</evidence>
<dbReference type="OrthoDB" id="5578278at2759"/>
<evidence type="ECO:0000313" key="4">
    <source>
        <dbReference type="Proteomes" id="UP000006671"/>
    </source>
</evidence>
<feature type="compositionally biased region" description="Basic residues" evidence="2">
    <location>
        <begin position="396"/>
        <end position="410"/>
    </location>
</feature>
<dbReference type="STRING" id="5762.D2VL51"/>
<keyword evidence="1" id="KW-0175">Coiled coil</keyword>
<feature type="compositionally biased region" description="Basic residues" evidence="2">
    <location>
        <begin position="419"/>
        <end position="440"/>
    </location>
</feature>
<dbReference type="OMA" id="INHENAK"/>